<name>A0ABR6LA38_9HYPH</name>
<evidence type="ECO:0000313" key="7">
    <source>
        <dbReference type="Proteomes" id="UP000539538"/>
    </source>
</evidence>
<evidence type="ECO:0000256" key="1">
    <source>
        <dbReference type="ARBA" id="ARBA00005709"/>
    </source>
</evidence>
<evidence type="ECO:0000313" key="6">
    <source>
        <dbReference type="EMBL" id="MBB4652816.1"/>
    </source>
</evidence>
<comment type="similarity">
    <text evidence="1 3">Belongs to the bacterial flagellin family.</text>
</comment>
<feature type="domain" description="Flagellin N-terminal" evidence="4">
    <location>
        <begin position="6"/>
        <end position="140"/>
    </location>
</feature>
<dbReference type="EMBL" id="JACHOT010000008">
    <property type="protein sequence ID" value="MBB4652816.1"/>
    <property type="molecule type" value="Genomic_DNA"/>
</dbReference>
<dbReference type="SUPFAM" id="SSF64518">
    <property type="entry name" value="Phase 1 flagellin"/>
    <property type="match status" value="1"/>
</dbReference>
<reference evidence="6 7" key="1">
    <citation type="submission" date="2020-08" db="EMBL/GenBank/DDBJ databases">
        <title>Genomic Encyclopedia of Type Strains, Phase IV (KMG-IV): sequencing the most valuable type-strain genomes for metagenomic binning, comparative biology and taxonomic classification.</title>
        <authorList>
            <person name="Goeker M."/>
        </authorList>
    </citation>
    <scope>NUCLEOTIDE SEQUENCE [LARGE SCALE GENOMIC DNA]</scope>
    <source>
        <strain evidence="6 7">DSM 7050</strain>
    </source>
</reference>
<dbReference type="InterPro" id="IPR001492">
    <property type="entry name" value="Flagellin"/>
</dbReference>
<keyword evidence="2 3" id="KW-0975">Bacterial flagellum</keyword>
<keyword evidence="6" id="KW-0969">Cilium</keyword>
<feature type="domain" description="Flagellin C-terminal" evidence="5">
    <location>
        <begin position="271"/>
        <end position="353"/>
    </location>
</feature>
<evidence type="ECO:0000259" key="4">
    <source>
        <dbReference type="Pfam" id="PF00669"/>
    </source>
</evidence>
<keyword evidence="6" id="KW-0966">Cell projection</keyword>
<dbReference type="InterPro" id="IPR001029">
    <property type="entry name" value="Flagellin_N"/>
</dbReference>
<comment type="subcellular location">
    <subcellularLocation>
        <location evidence="3">Secreted</location>
    </subcellularLocation>
    <subcellularLocation>
        <location evidence="3">Bacterial flagellum</location>
    </subcellularLocation>
</comment>
<evidence type="ECO:0000256" key="3">
    <source>
        <dbReference type="RuleBase" id="RU362073"/>
    </source>
</evidence>
<dbReference type="Proteomes" id="UP000539538">
    <property type="component" value="Unassembled WGS sequence"/>
</dbReference>
<accession>A0ABR6LA38</accession>
<organism evidence="6 7">
    <name type="scientific">Aminobacter niigataensis</name>
    <dbReference type="NCBI Taxonomy" id="83265"/>
    <lineage>
        <taxon>Bacteria</taxon>
        <taxon>Pseudomonadati</taxon>
        <taxon>Pseudomonadota</taxon>
        <taxon>Alphaproteobacteria</taxon>
        <taxon>Hyphomicrobiales</taxon>
        <taxon>Phyllobacteriaceae</taxon>
        <taxon>Aminobacter</taxon>
    </lineage>
</organism>
<dbReference type="RefSeq" id="WP_108607125.1">
    <property type="nucleotide sequence ID" value="NZ_BAAAVZ010000032.1"/>
</dbReference>
<dbReference type="Pfam" id="PF00669">
    <property type="entry name" value="Flagellin_N"/>
    <property type="match status" value="1"/>
</dbReference>
<dbReference type="Gene3D" id="1.20.1330.10">
    <property type="entry name" value="f41 fragment of flagellin, N-terminal domain"/>
    <property type="match status" value="1"/>
</dbReference>
<dbReference type="PANTHER" id="PTHR42792:SF1">
    <property type="entry name" value="FLAGELLAR HOOK-ASSOCIATED PROTEIN 3"/>
    <property type="match status" value="1"/>
</dbReference>
<keyword evidence="6" id="KW-0282">Flagellum</keyword>
<dbReference type="PANTHER" id="PTHR42792">
    <property type="entry name" value="FLAGELLIN"/>
    <property type="match status" value="1"/>
</dbReference>
<dbReference type="NCBIfam" id="NF004669">
    <property type="entry name" value="PRK06008.1"/>
    <property type="match status" value="1"/>
</dbReference>
<keyword evidence="3" id="KW-0964">Secreted</keyword>
<sequence>MKTTFVSSAAVTSALRYSLLRQQSELAKAQKEASSGFVADTGLALGARTAQSVTLHRDLERLGGIVDSNGLVSARLSATQKALTQVGAAAQSFLSSLTSSASGDAAYALTQKSGRATLDTLTSVLNTSLNGEYLFSGTNTDVKPINDFKPGSPTKVAFDAAFAGYFGFSQNHADAQDITAADMNNFMSTIVEPMFLGADWQTPPPAGSPWSNATNQGITSRITLNETTETSVSANNEGIRKIAMSAAIISDLLDSNVGNAARGALVTHAVSSIGEAISDIGQLEAQTGIIEQRVKSATDRINVQVDLYERYILDTEGVDYYVASARVADLVSQIDRSYALTARIQQLSLMKYL</sequence>
<evidence type="ECO:0000259" key="5">
    <source>
        <dbReference type="Pfam" id="PF00700"/>
    </source>
</evidence>
<keyword evidence="7" id="KW-1185">Reference proteome</keyword>
<proteinExistence type="inferred from homology"/>
<protein>
    <recommendedName>
        <fullName evidence="3">Flagellin</fullName>
    </recommendedName>
</protein>
<comment type="function">
    <text evidence="3">Flagellin is the subunit protein which polymerizes to form the filaments of bacterial flagella.</text>
</comment>
<dbReference type="InterPro" id="IPR046358">
    <property type="entry name" value="Flagellin_C"/>
</dbReference>
<evidence type="ECO:0000256" key="2">
    <source>
        <dbReference type="ARBA" id="ARBA00023143"/>
    </source>
</evidence>
<gene>
    <name evidence="6" type="ORF">GGQ99_004597</name>
</gene>
<dbReference type="Pfam" id="PF00700">
    <property type="entry name" value="Flagellin_C"/>
    <property type="match status" value="1"/>
</dbReference>
<comment type="caution">
    <text evidence="6">The sequence shown here is derived from an EMBL/GenBank/DDBJ whole genome shotgun (WGS) entry which is preliminary data.</text>
</comment>